<evidence type="ECO:0000313" key="2">
    <source>
        <dbReference type="EMBL" id="SPF68484.1"/>
    </source>
</evidence>
<sequence>MATKQSQPPRGQKDGPGAATASAASSGAYVPKATTPGDAWTSPVVPSDASDGSSSAPVPVGMLFRLLSTERMATYAAECAEDMEQALRLYAWNTAVSAALWGSFNILEVTLRNAVDRQLAELAGRTDWWRGENLLRDQESRIAQDAVRAAKRTHSDLEIQPGHTVAELTLGFWVGLLANRYHQRLWVPALHRAFPYWHETRRELHRRLESLRKLRNRVAHHEPIFARKLVVDHDQLLEILEGIAPEAAAWVRQNSRVPDVLSRRAQIIAGADSTTF</sequence>
<reference evidence="3" key="1">
    <citation type="submission" date="2018-02" db="EMBL/GenBank/DDBJ databases">
        <authorList>
            <person name="Hornung B."/>
        </authorList>
    </citation>
    <scope>NUCLEOTIDE SEQUENCE [LARGE SCALE GENOMIC DNA]</scope>
</reference>
<evidence type="ECO:0000313" key="3">
    <source>
        <dbReference type="Proteomes" id="UP000265962"/>
    </source>
</evidence>
<dbReference type="AlphaFoldDB" id="A0A375I110"/>
<dbReference type="OrthoDB" id="3418622at2"/>
<gene>
    <name evidence="2" type="ORF">PROPJV5_1464</name>
</gene>
<proteinExistence type="predicted"/>
<evidence type="ECO:0000256" key="1">
    <source>
        <dbReference type="SAM" id="MobiDB-lite"/>
    </source>
</evidence>
<keyword evidence="3" id="KW-1185">Reference proteome</keyword>
<organism evidence="2 3">
    <name type="scientific">Propionibacterium ruminifibrarum</name>
    <dbReference type="NCBI Taxonomy" id="1962131"/>
    <lineage>
        <taxon>Bacteria</taxon>
        <taxon>Bacillati</taxon>
        <taxon>Actinomycetota</taxon>
        <taxon>Actinomycetes</taxon>
        <taxon>Propionibacteriales</taxon>
        <taxon>Propionibacteriaceae</taxon>
        <taxon>Propionibacterium</taxon>
    </lineage>
</organism>
<feature type="compositionally biased region" description="Low complexity" evidence="1">
    <location>
        <begin position="42"/>
        <end position="55"/>
    </location>
</feature>
<accession>A0A375I110</accession>
<dbReference type="Proteomes" id="UP000265962">
    <property type="component" value="Unassembled WGS sequence"/>
</dbReference>
<name>A0A375I110_9ACTN</name>
<protein>
    <submittedName>
        <fullName evidence="2">ADP-ribosylation/Crystallin J1</fullName>
    </submittedName>
</protein>
<feature type="compositionally biased region" description="Low complexity" evidence="1">
    <location>
        <begin position="15"/>
        <end position="28"/>
    </location>
</feature>
<feature type="region of interest" description="Disordered" evidence="1">
    <location>
        <begin position="1"/>
        <end position="55"/>
    </location>
</feature>
<dbReference type="EMBL" id="OMOH01000005">
    <property type="protein sequence ID" value="SPF68484.1"/>
    <property type="molecule type" value="Genomic_DNA"/>
</dbReference>